<dbReference type="GO" id="GO:0044183">
    <property type="term" value="F:protein folding chaperone"/>
    <property type="evidence" value="ECO:0007669"/>
    <property type="project" value="InterPro"/>
</dbReference>
<dbReference type="EMBL" id="GBEZ01014014">
    <property type="protein sequence ID" value="JAC72026.1"/>
    <property type="molecule type" value="Transcribed_RNA"/>
</dbReference>
<keyword evidence="1" id="KW-0602">Photosynthesis</keyword>
<dbReference type="GO" id="GO:0015979">
    <property type="term" value="P:photosynthesis"/>
    <property type="evidence" value="ECO:0007669"/>
    <property type="project" value="UniProtKB-KW"/>
</dbReference>
<dbReference type="GO" id="GO:0015977">
    <property type="term" value="P:carbon fixation"/>
    <property type="evidence" value="ECO:0007669"/>
    <property type="project" value="UniProtKB-KW"/>
</dbReference>
<organism evidence="4">
    <name type="scientific">Tetraselmis sp. GSL018</name>
    <dbReference type="NCBI Taxonomy" id="582737"/>
    <lineage>
        <taxon>Eukaryota</taxon>
        <taxon>Viridiplantae</taxon>
        <taxon>Chlorophyta</taxon>
        <taxon>core chlorophytes</taxon>
        <taxon>Chlorodendrophyceae</taxon>
        <taxon>Chlorodendrales</taxon>
        <taxon>Chlorodendraceae</taxon>
        <taxon>Tetraselmis</taxon>
    </lineage>
</organism>
<dbReference type="InterPro" id="IPR038052">
    <property type="entry name" value="Chaperonin_RbcX_sf"/>
</dbReference>
<evidence type="ECO:0000256" key="2">
    <source>
        <dbReference type="ARBA" id="ARBA00023186"/>
    </source>
</evidence>
<name>A0A061RNA1_9CHLO</name>
<reference evidence="4" key="1">
    <citation type="submission" date="2014-05" db="EMBL/GenBank/DDBJ databases">
        <title>The transcriptome of the halophilic microalga Tetraselmis sp. GSL018 isolated from the Great Salt Lake, Utah.</title>
        <authorList>
            <person name="Jinkerson R.E."/>
            <person name="D'Adamo S."/>
            <person name="Posewitz M.C."/>
        </authorList>
    </citation>
    <scope>NUCLEOTIDE SEQUENCE</scope>
    <source>
        <strain evidence="4">GSL018</strain>
    </source>
</reference>
<dbReference type="GO" id="GO:0110102">
    <property type="term" value="P:ribulose bisphosphate carboxylase complex assembly"/>
    <property type="evidence" value="ECO:0007669"/>
    <property type="project" value="InterPro"/>
</dbReference>
<accession>A0A061RNA1</accession>
<dbReference type="PANTHER" id="PTHR33791:SF1">
    <property type="entry name" value="RUBISCO CHAPERONE RBCX"/>
    <property type="match status" value="1"/>
</dbReference>
<dbReference type="PANTHER" id="PTHR33791">
    <property type="entry name" value="CHAPERONIN-LIKE RBCX PROTEIN 1, CHLOROPLASTIC"/>
    <property type="match status" value="1"/>
</dbReference>
<sequence length="220" mass="24949">MSTVQSAILKKYFGTSNLGAHSQRLFSNQPKVPSLCRNTCGKLFEVSHRCGLVVASASAPDDGEEPKKYKYIDGDIDLYVPVDAFAGDTPENKAGKSLTTLITYVAVRIVMEQLTGARHRSPLYNRLRDYINDEEPLKEGTEWLGKLMRHPDNDMRLLALRILETRELYLDTVFDWHDLREATEIKLKQDNAVLKKQWISDCMAVTGDAETCRLDEMPPQ</sequence>
<dbReference type="InterPro" id="IPR003435">
    <property type="entry name" value="Chaperonin_RcbX"/>
</dbReference>
<dbReference type="Pfam" id="PF02341">
    <property type="entry name" value="RbcX"/>
    <property type="match status" value="1"/>
</dbReference>
<dbReference type="AlphaFoldDB" id="A0A061RNA1"/>
<keyword evidence="2" id="KW-0143">Chaperone</keyword>
<proteinExistence type="predicted"/>
<dbReference type="SUPFAM" id="SSF158615">
    <property type="entry name" value="RbcX-like"/>
    <property type="match status" value="1"/>
</dbReference>
<gene>
    <name evidence="4" type="ORF">TSPGSL018_646</name>
</gene>
<feature type="unsure residue" description="I or L" evidence="4">
    <location>
        <position position="35"/>
    </location>
</feature>
<evidence type="ECO:0000313" key="4">
    <source>
        <dbReference type="EMBL" id="JAC72026.1"/>
    </source>
</evidence>
<protein>
    <submittedName>
        <fullName evidence="4">Uncharacterized protein</fullName>
    </submittedName>
</protein>
<evidence type="ECO:0000256" key="1">
    <source>
        <dbReference type="ARBA" id="ARBA00022531"/>
    </source>
</evidence>
<dbReference type="Gene3D" id="1.10.1200.210">
    <property type="entry name" value="Chaperonin-like RbcX"/>
    <property type="match status" value="1"/>
</dbReference>
<evidence type="ECO:0000256" key="3">
    <source>
        <dbReference type="ARBA" id="ARBA00023300"/>
    </source>
</evidence>
<keyword evidence="3" id="KW-0120">Carbon dioxide fixation</keyword>